<dbReference type="Proteomes" id="UP000075884">
    <property type="component" value="Unassembled WGS sequence"/>
</dbReference>
<keyword evidence="1" id="KW-0862">Zinc</keyword>
<dbReference type="Gene3D" id="4.10.60.10">
    <property type="entry name" value="Zinc finger, CCHC-type"/>
    <property type="match status" value="1"/>
</dbReference>
<accession>A0A182NVP3</accession>
<feature type="compositionally biased region" description="Low complexity" evidence="2">
    <location>
        <begin position="208"/>
        <end position="222"/>
    </location>
</feature>
<name>A0A182NVP3_9DIPT</name>
<feature type="compositionally biased region" description="Low complexity" evidence="2">
    <location>
        <begin position="265"/>
        <end position="298"/>
    </location>
</feature>
<dbReference type="AlphaFoldDB" id="A0A182NVP3"/>
<evidence type="ECO:0000313" key="4">
    <source>
        <dbReference type="EnsemblMetazoa" id="ADIR011744-PA"/>
    </source>
</evidence>
<keyword evidence="1" id="KW-0863">Zinc-finger</keyword>
<organism evidence="4 5">
    <name type="scientific">Anopheles dirus</name>
    <dbReference type="NCBI Taxonomy" id="7168"/>
    <lineage>
        <taxon>Eukaryota</taxon>
        <taxon>Metazoa</taxon>
        <taxon>Ecdysozoa</taxon>
        <taxon>Arthropoda</taxon>
        <taxon>Hexapoda</taxon>
        <taxon>Insecta</taxon>
        <taxon>Pterygota</taxon>
        <taxon>Neoptera</taxon>
        <taxon>Endopterygota</taxon>
        <taxon>Diptera</taxon>
        <taxon>Nematocera</taxon>
        <taxon>Culicoidea</taxon>
        <taxon>Culicidae</taxon>
        <taxon>Anophelinae</taxon>
        <taxon>Anopheles</taxon>
    </lineage>
</organism>
<dbReference type="GO" id="GO:0008270">
    <property type="term" value="F:zinc ion binding"/>
    <property type="evidence" value="ECO:0007669"/>
    <property type="project" value="UniProtKB-KW"/>
</dbReference>
<dbReference type="VEuPathDB" id="VectorBase:ADIR011744"/>
<evidence type="ECO:0000259" key="3">
    <source>
        <dbReference type="PROSITE" id="PS50158"/>
    </source>
</evidence>
<evidence type="ECO:0000313" key="5">
    <source>
        <dbReference type="Proteomes" id="UP000075884"/>
    </source>
</evidence>
<dbReference type="InterPro" id="IPR036875">
    <property type="entry name" value="Znf_CCHC_sf"/>
</dbReference>
<sequence length="537" mass="60945">METRARGRTLSVDERPTVVAKKPLGEKKLATIAEEPASAGVPARTMATAGVKSAGAATKPATSTGVSTGEVRRMLADAKADNEMTIGIVKRLEEQIQMLRLQIEASNEQLKEARKEAKEAREEARMREAEYREETRQREAEHREELRKEKELFNALLAQTLGGTGAARPESQQELQREQEMIRRLESQQRQEQRQQLEEQQRQRWRKQQPQQQQQQRPPVQEWPTVQQSGRVQRRGAVKSTPPAVLNEPGEWVEVVSGNRRNNKRNGANRPRQPAQQQPVHRQYQQWAHQRAGQQQQRLEIHQQEKRRPRRKRPDEIIVVPAPGVSYKDMYVKLRSSPRIADFQRQIGVGRRTPKDHLLLPLSRDVDSAALRDIIEEVIGDSGSVTVKTEMAEVVMTGIDNMIDEEAIKKALRTSLGKQSLVANVNLWERRDMTKRARVRLPRAEAELVKDRRLELGYTYCVVHEAPKVSGHLTRCFRCLERGHIAATCTGEDRSKRCLRCGDHTHKASVCTNVIKCMLCGGAHRIGAAACGGQPSD</sequence>
<dbReference type="STRING" id="7168.A0A182NVP3"/>
<feature type="compositionally biased region" description="Basic and acidic residues" evidence="2">
    <location>
        <begin position="175"/>
        <end position="202"/>
    </location>
</feature>
<dbReference type="SMART" id="SM00343">
    <property type="entry name" value="ZnF_C2HC"/>
    <property type="match status" value="2"/>
</dbReference>
<dbReference type="EnsemblMetazoa" id="ADIR011744-RA">
    <property type="protein sequence ID" value="ADIR011744-PA"/>
    <property type="gene ID" value="ADIR011744"/>
</dbReference>
<dbReference type="SUPFAM" id="SSF57756">
    <property type="entry name" value="Retrovirus zinc finger-like domains"/>
    <property type="match status" value="1"/>
</dbReference>
<feature type="region of interest" description="Disordered" evidence="2">
    <location>
        <begin position="114"/>
        <end position="146"/>
    </location>
</feature>
<protein>
    <recommendedName>
        <fullName evidence="3">CCHC-type domain-containing protein</fullName>
    </recommendedName>
</protein>
<feature type="domain" description="CCHC-type" evidence="3">
    <location>
        <begin position="475"/>
        <end position="489"/>
    </location>
</feature>
<evidence type="ECO:0000256" key="1">
    <source>
        <dbReference type="PROSITE-ProRule" id="PRU00047"/>
    </source>
</evidence>
<reference evidence="4" key="2">
    <citation type="submission" date="2020-05" db="UniProtKB">
        <authorList>
            <consortium name="EnsemblMetazoa"/>
        </authorList>
    </citation>
    <scope>IDENTIFICATION</scope>
    <source>
        <strain evidence="4">WRAIR2</strain>
    </source>
</reference>
<proteinExistence type="predicted"/>
<dbReference type="PROSITE" id="PS50158">
    <property type="entry name" value="ZF_CCHC"/>
    <property type="match status" value="1"/>
</dbReference>
<dbReference type="InterPro" id="IPR001878">
    <property type="entry name" value="Znf_CCHC"/>
</dbReference>
<reference evidence="5" key="1">
    <citation type="submission" date="2013-03" db="EMBL/GenBank/DDBJ databases">
        <title>The Genome Sequence of Anopheles dirus WRAIR2.</title>
        <authorList>
            <consortium name="The Broad Institute Genomics Platform"/>
            <person name="Neafsey D.E."/>
            <person name="Walton C."/>
            <person name="Walker B."/>
            <person name="Young S.K."/>
            <person name="Zeng Q."/>
            <person name="Gargeya S."/>
            <person name="Fitzgerald M."/>
            <person name="Haas B."/>
            <person name="Abouelleil A."/>
            <person name="Allen A.W."/>
            <person name="Alvarado L."/>
            <person name="Arachchi H.M."/>
            <person name="Berlin A.M."/>
            <person name="Chapman S.B."/>
            <person name="Gainer-Dewar J."/>
            <person name="Goldberg J."/>
            <person name="Griggs A."/>
            <person name="Gujja S."/>
            <person name="Hansen M."/>
            <person name="Howarth C."/>
            <person name="Imamovic A."/>
            <person name="Ireland A."/>
            <person name="Larimer J."/>
            <person name="McCowan C."/>
            <person name="Murphy C."/>
            <person name="Pearson M."/>
            <person name="Poon T.W."/>
            <person name="Priest M."/>
            <person name="Roberts A."/>
            <person name="Saif S."/>
            <person name="Shea T."/>
            <person name="Sisk P."/>
            <person name="Sykes S."/>
            <person name="Wortman J."/>
            <person name="Nusbaum C."/>
            <person name="Birren B."/>
        </authorList>
    </citation>
    <scope>NUCLEOTIDE SEQUENCE [LARGE SCALE GENOMIC DNA]</scope>
    <source>
        <strain evidence="5">WRAIR2</strain>
    </source>
</reference>
<dbReference type="GO" id="GO:0003676">
    <property type="term" value="F:nucleic acid binding"/>
    <property type="evidence" value="ECO:0007669"/>
    <property type="project" value="InterPro"/>
</dbReference>
<keyword evidence="5" id="KW-1185">Reference proteome</keyword>
<evidence type="ECO:0000256" key="2">
    <source>
        <dbReference type="SAM" id="MobiDB-lite"/>
    </source>
</evidence>
<feature type="region of interest" description="Disordered" evidence="2">
    <location>
        <begin position="161"/>
        <end position="315"/>
    </location>
</feature>
<keyword evidence="1" id="KW-0479">Metal-binding</keyword>